<protein>
    <submittedName>
        <fullName evidence="1">Uncharacterized protein</fullName>
    </submittedName>
</protein>
<name>A0A6M6E993_PRIMG</name>
<reference evidence="1 2" key="1">
    <citation type="submission" date="2019-10" db="EMBL/GenBank/DDBJ databases">
        <title>Complete genome sequences for adaption low water activity.</title>
        <authorList>
            <person name="Zhao L."/>
            <person name="Zhong J."/>
        </authorList>
    </citation>
    <scope>NUCLEOTIDE SEQUENCE [LARGE SCALE GENOMIC DNA]</scope>
    <source>
        <strain evidence="1 2">FDU301</strain>
        <plasmid evidence="2">pfdu301a</plasmid>
    </source>
</reference>
<sequence>MKNIFDDVNSLRETLTKKIEVGTEIPDEMPEEFSNNSNRESFEVTPFASVKSFQLRQAFTRAGMIGFVSWRWVNPFLDFINGRKCLEIMSGKGWLSHALRSKGVNVIATDNYSWHENYEGWKDNLNTLTDIENIDAVDAIEKYGADVDIVICSWPEPNETAFKALRKLNEVNPNAVFVFIGEVNDETCADMNFYRHYNKIKDEKFEIAAEMYQSWFGFPDQLLLGTFRENK</sequence>
<dbReference type="RefSeq" id="WP_171778997.1">
    <property type="nucleotide sequence ID" value="NZ_CP045273.1"/>
</dbReference>
<dbReference type="Gene3D" id="3.40.50.150">
    <property type="entry name" value="Vaccinia Virus protein VP39"/>
    <property type="match status" value="1"/>
</dbReference>
<dbReference type="InterPro" id="IPR029063">
    <property type="entry name" value="SAM-dependent_MTases_sf"/>
</dbReference>
<dbReference type="SUPFAM" id="SSF53335">
    <property type="entry name" value="S-adenosyl-L-methionine-dependent methyltransferases"/>
    <property type="match status" value="1"/>
</dbReference>
<dbReference type="EMBL" id="CP045273">
    <property type="protein sequence ID" value="QJX80998.1"/>
    <property type="molecule type" value="Genomic_DNA"/>
</dbReference>
<geneLocation type="plasmid" evidence="2">
    <name>pfdu301a</name>
</geneLocation>
<proteinExistence type="predicted"/>
<dbReference type="AlphaFoldDB" id="A0A6M6E993"/>
<evidence type="ECO:0000313" key="2">
    <source>
        <dbReference type="Proteomes" id="UP000501076"/>
    </source>
</evidence>
<accession>A0A6M6E993</accession>
<dbReference type="Proteomes" id="UP000501076">
    <property type="component" value="Plasmid pFDU301A"/>
</dbReference>
<organism evidence="1 2">
    <name type="scientific">Priestia megaterium</name>
    <name type="common">Bacillus megaterium</name>
    <dbReference type="NCBI Taxonomy" id="1404"/>
    <lineage>
        <taxon>Bacteria</taxon>
        <taxon>Bacillati</taxon>
        <taxon>Bacillota</taxon>
        <taxon>Bacilli</taxon>
        <taxon>Bacillales</taxon>
        <taxon>Bacillaceae</taxon>
        <taxon>Priestia</taxon>
    </lineage>
</organism>
<keyword evidence="1" id="KW-0614">Plasmid</keyword>
<gene>
    <name evidence="1" type="ORF">FDZ14_33450</name>
</gene>
<evidence type="ECO:0000313" key="1">
    <source>
        <dbReference type="EMBL" id="QJX80998.1"/>
    </source>
</evidence>